<comment type="similarity">
    <text evidence="11">Belongs to the TonB-dependent receptor family.</text>
</comment>
<dbReference type="InterPro" id="IPR000531">
    <property type="entry name" value="Beta-barrel_TonB"/>
</dbReference>
<evidence type="ECO:0000259" key="14">
    <source>
        <dbReference type="Pfam" id="PF07715"/>
    </source>
</evidence>
<evidence type="ECO:0000256" key="2">
    <source>
        <dbReference type="ARBA" id="ARBA00022448"/>
    </source>
</evidence>
<dbReference type="AlphaFoldDB" id="A0A7W9AHY1"/>
<dbReference type="RefSeq" id="WP_343052953.1">
    <property type="nucleotide sequence ID" value="NZ_JACIJC010000003.1"/>
</dbReference>
<evidence type="ECO:0000256" key="9">
    <source>
        <dbReference type="ARBA" id="ARBA00023136"/>
    </source>
</evidence>
<dbReference type="InterPro" id="IPR036942">
    <property type="entry name" value="Beta-barrel_TonB_sf"/>
</dbReference>
<keyword evidence="16" id="KW-1185">Reference proteome</keyword>
<name>A0A7W9AHY1_9SPHN</name>
<evidence type="ECO:0000256" key="12">
    <source>
        <dbReference type="SAM" id="SignalP"/>
    </source>
</evidence>
<dbReference type="Gene3D" id="2.40.170.20">
    <property type="entry name" value="TonB-dependent receptor, beta-barrel domain"/>
    <property type="match status" value="1"/>
</dbReference>
<keyword evidence="12" id="KW-0732">Signal</keyword>
<evidence type="ECO:0000256" key="3">
    <source>
        <dbReference type="ARBA" id="ARBA00022452"/>
    </source>
</evidence>
<dbReference type="Pfam" id="PF00593">
    <property type="entry name" value="TonB_dep_Rec_b-barrel"/>
    <property type="match status" value="1"/>
</dbReference>
<evidence type="ECO:0000313" key="16">
    <source>
        <dbReference type="Proteomes" id="UP000549617"/>
    </source>
</evidence>
<evidence type="ECO:0000256" key="10">
    <source>
        <dbReference type="ARBA" id="ARBA00023237"/>
    </source>
</evidence>
<dbReference type="InterPro" id="IPR012910">
    <property type="entry name" value="Plug_dom"/>
</dbReference>
<dbReference type="InterPro" id="IPR039426">
    <property type="entry name" value="TonB-dep_rcpt-like"/>
</dbReference>
<dbReference type="Pfam" id="PF07715">
    <property type="entry name" value="Plug"/>
    <property type="match status" value="1"/>
</dbReference>
<evidence type="ECO:0000259" key="13">
    <source>
        <dbReference type="Pfam" id="PF00593"/>
    </source>
</evidence>
<dbReference type="GO" id="GO:0006826">
    <property type="term" value="P:iron ion transport"/>
    <property type="evidence" value="ECO:0007669"/>
    <property type="project" value="UniProtKB-KW"/>
</dbReference>
<dbReference type="EMBL" id="JACIJC010000003">
    <property type="protein sequence ID" value="MBB5685964.1"/>
    <property type="molecule type" value="Genomic_DNA"/>
</dbReference>
<gene>
    <name evidence="15" type="ORF">FHS49_001980</name>
</gene>
<dbReference type="SUPFAM" id="SSF56935">
    <property type="entry name" value="Porins"/>
    <property type="match status" value="1"/>
</dbReference>
<organism evidence="15 16">
    <name type="scientific">Sphingobium boeckii</name>
    <dbReference type="NCBI Taxonomy" id="1082345"/>
    <lineage>
        <taxon>Bacteria</taxon>
        <taxon>Pseudomonadati</taxon>
        <taxon>Pseudomonadota</taxon>
        <taxon>Alphaproteobacteria</taxon>
        <taxon>Sphingomonadales</taxon>
        <taxon>Sphingomonadaceae</taxon>
        <taxon>Sphingobium</taxon>
    </lineage>
</organism>
<dbReference type="GO" id="GO:0009279">
    <property type="term" value="C:cell outer membrane"/>
    <property type="evidence" value="ECO:0007669"/>
    <property type="project" value="UniProtKB-SubCell"/>
</dbReference>
<sequence>MMKIFRALALTSVSLLSIAAPAFAQDGAVAEPAASEPAANEAIIVTARRREEDVQDIPLTVNVVTASTLENLNIRDGRDVQTLIPGLQLRTEANGVGGSAQLRGVQYDINTGAPPSAAFYLNDAPVEASVVLQTMYDVGQVSVERGPQGTLRGISAPSGAIVVTTRKPDLEEFGGYVQATGNDIGTINVNGAVGVPIIPGIAAIRIAGALDTNEGNRVRTIETRGDARDPYSKTQGGRASVLVTPADWLRLEGVYQRTDRNVRSFAQYETFPVAVAGALPSVGVITAKDRLSIQETPTYIDQKFEIYNWRAEVALAGQRLIYQGGHNRFDVTSITNQDSANFLVGRDFNQTVNTSSRQSTHEVRLQNEERLFDMVDYVVGYYNSSMKAATNLTQQTPVLLPASFGGGIATIAQTPISSLRDGAITEESIFGNLTVHLGESTELSGGLRHIDSHNPVGRLIIAGNTTLTPAKDDKGWVYVASIKHNFTPDFMVYAMTGTSRRIGPNLIGDFSALKSPFQMAFSDLPTETSRSYEIGFKSSWLDNRLRLNATAYHQTFKNYAYRAPTGIYYVNYTATVSNGVVTTTPGVSAVNFGAAVPVEVNGVEAELSFAITPEWNIGINGSYALGKIKNGLVACTDLNGDGVNDGLTAPPSLAALQAVVGANNVSGCRVTQRSSFQSPFSATIQSEYRHSISPKVDGFLRGLLSFNGRSQGDPGYAFDQVDAYGLLNVFTGVRAPDGQWELSLYAKNILDKTEVTNRGLPAVTNYQQLSPSFTAVAATATSSYAQISTTAPREFGLNFRFAFGSR</sequence>
<evidence type="ECO:0000313" key="15">
    <source>
        <dbReference type="EMBL" id="MBB5685964.1"/>
    </source>
</evidence>
<feature type="signal peptide" evidence="12">
    <location>
        <begin position="1"/>
        <end position="24"/>
    </location>
</feature>
<proteinExistence type="inferred from homology"/>
<comment type="subcellular location">
    <subcellularLocation>
        <location evidence="1">Cell outer membrane</location>
        <topology evidence="1">Multi-pass membrane protein</topology>
    </subcellularLocation>
</comment>
<keyword evidence="7" id="KW-0406">Ion transport</keyword>
<evidence type="ECO:0000256" key="4">
    <source>
        <dbReference type="ARBA" id="ARBA00022496"/>
    </source>
</evidence>
<evidence type="ECO:0000256" key="1">
    <source>
        <dbReference type="ARBA" id="ARBA00004571"/>
    </source>
</evidence>
<evidence type="ECO:0000256" key="11">
    <source>
        <dbReference type="RuleBase" id="RU003357"/>
    </source>
</evidence>
<dbReference type="PANTHER" id="PTHR32552:SF81">
    <property type="entry name" value="TONB-DEPENDENT OUTER MEMBRANE RECEPTOR"/>
    <property type="match status" value="1"/>
</dbReference>
<comment type="caution">
    <text evidence="15">The sequence shown here is derived from an EMBL/GenBank/DDBJ whole genome shotgun (WGS) entry which is preliminary data.</text>
</comment>
<dbReference type="PANTHER" id="PTHR32552">
    <property type="entry name" value="FERRICHROME IRON RECEPTOR-RELATED"/>
    <property type="match status" value="1"/>
</dbReference>
<accession>A0A7W9AHY1</accession>
<evidence type="ECO:0000256" key="7">
    <source>
        <dbReference type="ARBA" id="ARBA00023065"/>
    </source>
</evidence>
<feature type="chain" id="PRO_5030877891" evidence="12">
    <location>
        <begin position="25"/>
        <end position="806"/>
    </location>
</feature>
<keyword evidence="4" id="KW-0410">Iron transport</keyword>
<keyword evidence="2" id="KW-0813">Transport</keyword>
<keyword evidence="9 11" id="KW-0472">Membrane</keyword>
<feature type="domain" description="TonB-dependent receptor plug" evidence="14">
    <location>
        <begin position="54"/>
        <end position="160"/>
    </location>
</feature>
<keyword evidence="6" id="KW-0408">Iron</keyword>
<evidence type="ECO:0000256" key="6">
    <source>
        <dbReference type="ARBA" id="ARBA00023004"/>
    </source>
</evidence>
<reference evidence="15 16" key="1">
    <citation type="submission" date="2020-08" db="EMBL/GenBank/DDBJ databases">
        <title>Genomic Encyclopedia of Type Strains, Phase IV (KMG-IV): sequencing the most valuable type-strain genomes for metagenomic binning, comparative biology and taxonomic classification.</title>
        <authorList>
            <person name="Goeker M."/>
        </authorList>
    </citation>
    <scope>NUCLEOTIDE SEQUENCE [LARGE SCALE GENOMIC DNA]</scope>
    <source>
        <strain evidence="15 16">DSM 25079</strain>
    </source>
</reference>
<protein>
    <submittedName>
        <fullName evidence="15">Iron complex outermembrane receptor protein</fullName>
    </submittedName>
</protein>
<keyword evidence="3" id="KW-1134">Transmembrane beta strand</keyword>
<keyword evidence="15" id="KW-0675">Receptor</keyword>
<feature type="domain" description="TonB-dependent receptor-like beta-barrel" evidence="13">
    <location>
        <begin position="301"/>
        <end position="749"/>
    </location>
</feature>
<evidence type="ECO:0000256" key="5">
    <source>
        <dbReference type="ARBA" id="ARBA00022692"/>
    </source>
</evidence>
<keyword evidence="5" id="KW-0812">Transmembrane</keyword>
<keyword evidence="10" id="KW-0998">Cell outer membrane</keyword>
<keyword evidence="8 11" id="KW-0798">TonB box</keyword>
<evidence type="ECO:0000256" key="8">
    <source>
        <dbReference type="ARBA" id="ARBA00023077"/>
    </source>
</evidence>
<dbReference type="Proteomes" id="UP000549617">
    <property type="component" value="Unassembled WGS sequence"/>
</dbReference>